<dbReference type="PANTHER" id="PTHR34200">
    <property type="entry name" value="DENTIN SIALOPHOSPHOPROTEIN-LIKE ISOFORM X1"/>
    <property type="match status" value="1"/>
</dbReference>
<reference evidence="3 4" key="1">
    <citation type="journal article" date="2024" name="G3 (Bethesda)">
        <title>Genome assembly of Hibiscus sabdariffa L. provides insights into metabolisms of medicinal natural products.</title>
        <authorList>
            <person name="Kim T."/>
        </authorList>
    </citation>
    <scope>NUCLEOTIDE SEQUENCE [LARGE SCALE GENOMIC DNA]</scope>
    <source>
        <strain evidence="3">TK-2024</strain>
        <tissue evidence="3">Old leaves</tissue>
    </source>
</reference>
<gene>
    <name evidence="3" type="ORF">V6N12_025425</name>
</gene>
<accession>A0ABR2CIF3</accession>
<dbReference type="EMBL" id="JBBPBM010000051">
    <property type="protein sequence ID" value="KAK8519386.1"/>
    <property type="molecule type" value="Genomic_DNA"/>
</dbReference>
<proteinExistence type="predicted"/>
<protein>
    <submittedName>
        <fullName evidence="3">Uncharacterized protein</fullName>
    </submittedName>
</protein>
<keyword evidence="2" id="KW-0472">Membrane</keyword>
<keyword evidence="2" id="KW-1133">Transmembrane helix</keyword>
<dbReference type="Proteomes" id="UP001472677">
    <property type="component" value="Unassembled WGS sequence"/>
</dbReference>
<name>A0ABR2CIF3_9ROSI</name>
<evidence type="ECO:0000313" key="3">
    <source>
        <dbReference type="EMBL" id="KAK8519386.1"/>
    </source>
</evidence>
<feature type="compositionally biased region" description="Basic and acidic residues" evidence="1">
    <location>
        <begin position="108"/>
        <end position="120"/>
    </location>
</feature>
<evidence type="ECO:0000256" key="1">
    <source>
        <dbReference type="SAM" id="MobiDB-lite"/>
    </source>
</evidence>
<keyword evidence="2" id="KW-0812">Transmembrane</keyword>
<feature type="transmembrane region" description="Helical" evidence="2">
    <location>
        <begin position="195"/>
        <end position="215"/>
    </location>
</feature>
<dbReference type="PANTHER" id="PTHR34200:SF2">
    <property type="entry name" value="TRANSMEMBRANE PROTEIN"/>
    <property type="match status" value="1"/>
</dbReference>
<organism evidence="3 4">
    <name type="scientific">Hibiscus sabdariffa</name>
    <name type="common">roselle</name>
    <dbReference type="NCBI Taxonomy" id="183260"/>
    <lineage>
        <taxon>Eukaryota</taxon>
        <taxon>Viridiplantae</taxon>
        <taxon>Streptophyta</taxon>
        <taxon>Embryophyta</taxon>
        <taxon>Tracheophyta</taxon>
        <taxon>Spermatophyta</taxon>
        <taxon>Magnoliopsida</taxon>
        <taxon>eudicotyledons</taxon>
        <taxon>Gunneridae</taxon>
        <taxon>Pentapetalae</taxon>
        <taxon>rosids</taxon>
        <taxon>malvids</taxon>
        <taxon>Malvales</taxon>
        <taxon>Malvaceae</taxon>
        <taxon>Malvoideae</taxon>
        <taxon>Hibiscus</taxon>
    </lineage>
</organism>
<feature type="compositionally biased region" description="Basic and acidic residues" evidence="1">
    <location>
        <begin position="90"/>
        <end position="99"/>
    </location>
</feature>
<sequence length="255" mass="28173">MVRGELQSSRGLPIVDGAARMCIGTDRVHGTVDSAPAVLNVLSPEMSPMCGGVSACGSAGHSSPRDNQLVDLVDSVQECNEAADVVRIEEKKKNTDSGKEPNSTGTVSKEDEKPPKKTAEDGNETQSKQLVVPGYLLWRDLKYQNMQLKSLEEKRPERHGRKQRGKKVLNEPSCIIRREPFLKTSYDKLLAPLNGAYLLIAAVLVFGGSWACCMFRKKRQHDGIPYQELEMGLPESMAATEVETAQRWDQGWDSD</sequence>
<evidence type="ECO:0000256" key="2">
    <source>
        <dbReference type="SAM" id="Phobius"/>
    </source>
</evidence>
<evidence type="ECO:0000313" key="4">
    <source>
        <dbReference type="Proteomes" id="UP001472677"/>
    </source>
</evidence>
<keyword evidence="4" id="KW-1185">Reference proteome</keyword>
<feature type="region of interest" description="Disordered" evidence="1">
    <location>
        <begin position="90"/>
        <end position="125"/>
    </location>
</feature>
<comment type="caution">
    <text evidence="3">The sequence shown here is derived from an EMBL/GenBank/DDBJ whole genome shotgun (WGS) entry which is preliminary data.</text>
</comment>